<proteinExistence type="predicted"/>
<evidence type="ECO:0000313" key="2">
    <source>
        <dbReference type="Proteomes" id="UP001289645"/>
    </source>
</evidence>
<gene>
    <name evidence="1" type="ORF">OHX15_27175</name>
</gene>
<comment type="caution">
    <text evidence="1">The sequence shown here is derived from an EMBL/GenBank/DDBJ whole genome shotgun (WGS) entry which is preliminary data.</text>
</comment>
<reference evidence="1 2" key="1">
    <citation type="journal article" date="2021" name="Chemosphere">
        <title>Bioballs carrying a syntrophic Rhodococcus and Mycolicibacterium consortium for simultaneous sorption and biodegradation of fuel oil in contaminated freshwater.</title>
        <authorList>
            <person name="Naloka K."/>
            <person name="Polrit D."/>
            <person name="Muangchinda C."/>
            <person name="Thoetkiattikul H."/>
            <person name="Pinyakong O."/>
        </authorList>
    </citation>
    <scope>NUCLEOTIDE SEQUENCE [LARGE SCALE GENOMIC DNA]</scope>
    <source>
        <strain evidence="1 2">J101</strain>
    </source>
</reference>
<dbReference type="EMBL" id="JAOXLN010000055">
    <property type="protein sequence ID" value="MDZ5089086.1"/>
    <property type="molecule type" value="Genomic_DNA"/>
</dbReference>
<keyword evidence="2" id="KW-1185">Reference proteome</keyword>
<evidence type="ECO:0000313" key="1">
    <source>
        <dbReference type="EMBL" id="MDZ5089086.1"/>
    </source>
</evidence>
<protein>
    <submittedName>
        <fullName evidence="1">MCE family protein</fullName>
    </submittedName>
</protein>
<accession>A0ACC6MPY3</accession>
<sequence length="422" mass="44490">MSWTRALTASAVVVVLTTSGCAFRGVNSLPLPGTVGRSADAAVYHVQIASVGTLEPNSPVMRSDVVVGTVTDMTVDDWHADVEVSVEPDVVIPANAVATIGQTSLLGSMHLALDPPIGEPDRGRLPSGATLPLNTSSTYPSTEQTLSSLSTILNGGSLGRVSDIIHESNAALSGREGHVRDLLGRLNDIAGVLAEQRDDVVATFEELNRLSGTLAQNTGAIDSALRHIPAALEVLVRERPQITAALERLGTFSDTTSGLIEDTKDDLIRNLTNLEPALRAIADLGPDLDTVLAYLTTFPFTQNVIDRGLKGDYMNLFVTLDLTYPRVRRTLALGTRWAEPRAPLVPAPGDPWFENYTYDPLDTGVVAAAPAAPPPASPQDGSAPPQAPSGPLLPVTPLQDWSPDTAPSQPPGQIFAGPYGGR</sequence>
<name>A0ACC6MPY3_MYCPF</name>
<dbReference type="Proteomes" id="UP001289645">
    <property type="component" value="Unassembled WGS sequence"/>
</dbReference>
<organism evidence="1 2">
    <name type="scientific">Mycolicibacterium parafortuitum</name>
    <name type="common">Mycobacterium parafortuitum</name>
    <dbReference type="NCBI Taxonomy" id="39692"/>
    <lineage>
        <taxon>Bacteria</taxon>
        <taxon>Bacillati</taxon>
        <taxon>Actinomycetota</taxon>
        <taxon>Actinomycetes</taxon>
        <taxon>Mycobacteriales</taxon>
        <taxon>Mycobacteriaceae</taxon>
        <taxon>Mycolicibacterium</taxon>
    </lineage>
</organism>